<organism evidence="2 3">
    <name type="scientific">Setaria viridis</name>
    <name type="common">Green bristlegrass</name>
    <name type="synonym">Setaria italica subsp. viridis</name>
    <dbReference type="NCBI Taxonomy" id="4556"/>
    <lineage>
        <taxon>Eukaryota</taxon>
        <taxon>Viridiplantae</taxon>
        <taxon>Streptophyta</taxon>
        <taxon>Embryophyta</taxon>
        <taxon>Tracheophyta</taxon>
        <taxon>Spermatophyta</taxon>
        <taxon>Magnoliopsida</taxon>
        <taxon>Liliopsida</taxon>
        <taxon>Poales</taxon>
        <taxon>Poaceae</taxon>
        <taxon>PACMAD clade</taxon>
        <taxon>Panicoideae</taxon>
        <taxon>Panicodae</taxon>
        <taxon>Paniceae</taxon>
        <taxon>Cenchrinae</taxon>
        <taxon>Setaria</taxon>
    </lineage>
</organism>
<keyword evidence="3" id="KW-1185">Reference proteome</keyword>
<evidence type="ECO:0000313" key="3">
    <source>
        <dbReference type="Proteomes" id="UP000298652"/>
    </source>
</evidence>
<feature type="compositionally biased region" description="Low complexity" evidence="1">
    <location>
        <begin position="92"/>
        <end position="103"/>
    </location>
</feature>
<feature type="compositionally biased region" description="Polar residues" evidence="1">
    <location>
        <begin position="78"/>
        <end position="87"/>
    </location>
</feature>
<sequence length="121" mass="12643">MPLPLRSEVTASSSSLRGWYWLALLGRKEWSGGWSLTCCSRRRRGRRGSASGWSYGGSRTGPAGRYASPSGGAGCSRRPTSSPCSATHKSRSLSSSPLAASTSSPPPTPGDDVDSLRASLP</sequence>
<dbReference type="AlphaFoldDB" id="A0A4U6V194"/>
<dbReference type="Gramene" id="TKW21514">
    <property type="protein sequence ID" value="TKW21514"/>
    <property type="gene ID" value="SEVIR_4G124100v2"/>
</dbReference>
<proteinExistence type="predicted"/>
<feature type="region of interest" description="Disordered" evidence="1">
    <location>
        <begin position="42"/>
        <end position="121"/>
    </location>
</feature>
<dbReference type="Proteomes" id="UP000298652">
    <property type="component" value="Chromosome 4"/>
</dbReference>
<accession>A0A4U6V194</accession>
<evidence type="ECO:0000256" key="1">
    <source>
        <dbReference type="SAM" id="MobiDB-lite"/>
    </source>
</evidence>
<name>A0A4U6V194_SETVI</name>
<reference evidence="2" key="1">
    <citation type="submission" date="2019-03" db="EMBL/GenBank/DDBJ databases">
        <title>WGS assembly of Setaria viridis.</title>
        <authorList>
            <person name="Huang P."/>
            <person name="Jenkins J."/>
            <person name="Grimwood J."/>
            <person name="Barry K."/>
            <person name="Healey A."/>
            <person name="Mamidi S."/>
            <person name="Sreedasyam A."/>
            <person name="Shu S."/>
            <person name="Feldman M."/>
            <person name="Wu J."/>
            <person name="Yu Y."/>
            <person name="Chen C."/>
            <person name="Johnson J."/>
            <person name="Rokhsar D."/>
            <person name="Baxter I."/>
            <person name="Schmutz J."/>
            <person name="Brutnell T."/>
            <person name="Kellogg E."/>
        </authorList>
    </citation>
    <scope>NUCLEOTIDE SEQUENCE [LARGE SCALE GENOMIC DNA]</scope>
</reference>
<protein>
    <submittedName>
        <fullName evidence="2">Uncharacterized protein</fullName>
    </submittedName>
</protein>
<evidence type="ECO:0000313" key="2">
    <source>
        <dbReference type="EMBL" id="TKW21514.1"/>
    </source>
</evidence>
<gene>
    <name evidence="2" type="ORF">SEVIR_4G124100v2</name>
</gene>
<dbReference type="EMBL" id="CM016555">
    <property type="protein sequence ID" value="TKW21514.1"/>
    <property type="molecule type" value="Genomic_DNA"/>
</dbReference>